<comment type="caution">
    <text evidence="2">The sequence shown here is derived from an EMBL/GenBank/DDBJ whole genome shotgun (WGS) entry which is preliminary data.</text>
</comment>
<reference evidence="2 3" key="1">
    <citation type="submission" date="2021-12" db="EMBL/GenBank/DDBJ databases">
        <title>High titer production of polyol ester of fatty acids by Rhodotorula paludigena BS15 towards product separation-free biomass refinery.</title>
        <authorList>
            <person name="Mano J."/>
            <person name="Ono H."/>
            <person name="Tanaka T."/>
            <person name="Naito K."/>
            <person name="Sushida H."/>
            <person name="Ike M."/>
            <person name="Tokuyasu K."/>
            <person name="Kitaoka M."/>
        </authorList>
    </citation>
    <scope>NUCLEOTIDE SEQUENCE [LARGE SCALE GENOMIC DNA]</scope>
    <source>
        <strain evidence="2 3">BS15</strain>
    </source>
</reference>
<organism evidence="2 3">
    <name type="scientific">Rhodotorula paludigena</name>
    <dbReference type="NCBI Taxonomy" id="86838"/>
    <lineage>
        <taxon>Eukaryota</taxon>
        <taxon>Fungi</taxon>
        <taxon>Dikarya</taxon>
        <taxon>Basidiomycota</taxon>
        <taxon>Pucciniomycotina</taxon>
        <taxon>Microbotryomycetes</taxon>
        <taxon>Sporidiobolales</taxon>
        <taxon>Sporidiobolaceae</taxon>
        <taxon>Rhodotorula</taxon>
    </lineage>
</organism>
<accession>A0AAV5GY42</accession>
<evidence type="ECO:0000256" key="1">
    <source>
        <dbReference type="SAM" id="MobiDB-lite"/>
    </source>
</evidence>
<proteinExistence type="predicted"/>
<dbReference type="EMBL" id="BQKY01000017">
    <property type="protein sequence ID" value="GJN94442.1"/>
    <property type="molecule type" value="Genomic_DNA"/>
</dbReference>
<feature type="region of interest" description="Disordered" evidence="1">
    <location>
        <begin position="107"/>
        <end position="126"/>
    </location>
</feature>
<keyword evidence="3" id="KW-1185">Reference proteome</keyword>
<protein>
    <submittedName>
        <fullName evidence="2">Uncharacterized protein</fullName>
    </submittedName>
</protein>
<evidence type="ECO:0000313" key="3">
    <source>
        <dbReference type="Proteomes" id="UP001342314"/>
    </source>
</evidence>
<gene>
    <name evidence="2" type="ORF">Rhopal_007522-T1</name>
</gene>
<evidence type="ECO:0000313" key="2">
    <source>
        <dbReference type="EMBL" id="GJN94442.1"/>
    </source>
</evidence>
<dbReference type="AlphaFoldDB" id="A0AAV5GY42"/>
<dbReference type="Proteomes" id="UP001342314">
    <property type="component" value="Unassembled WGS sequence"/>
</dbReference>
<sequence>MVSSPPAPHPLVPRLVPLVNSHPLRIASHSQIHATVHWALAHLQLVSVAELVKRQFALVSPSPTTGESLELGLEDAARADKGKRTPKGPEGLHQYTLLTSYEALGAATPGPAGARGADEQDDADAEELERMRRELVQLEWLTGRAGKQRRPRRKHTPCMLIVLSRSPLDELETPSSAWTCVPSFLRTRSSRPTPTRPSRD</sequence>
<name>A0AAV5GY42_9BASI</name>